<feature type="non-terminal residue" evidence="1">
    <location>
        <position position="67"/>
    </location>
</feature>
<organism evidence="1 2">
    <name type="scientific">Operophtera brumata</name>
    <name type="common">Winter moth</name>
    <name type="synonym">Phalaena brumata</name>
    <dbReference type="NCBI Taxonomy" id="104452"/>
    <lineage>
        <taxon>Eukaryota</taxon>
        <taxon>Metazoa</taxon>
        <taxon>Ecdysozoa</taxon>
        <taxon>Arthropoda</taxon>
        <taxon>Hexapoda</taxon>
        <taxon>Insecta</taxon>
        <taxon>Pterygota</taxon>
        <taxon>Neoptera</taxon>
        <taxon>Endopterygota</taxon>
        <taxon>Lepidoptera</taxon>
        <taxon>Glossata</taxon>
        <taxon>Ditrysia</taxon>
        <taxon>Geometroidea</taxon>
        <taxon>Geometridae</taxon>
        <taxon>Larentiinae</taxon>
        <taxon>Operophtera</taxon>
    </lineage>
</organism>
<comment type="caution">
    <text evidence="1">The sequence shown here is derived from an EMBL/GenBank/DDBJ whole genome shotgun (WGS) entry which is preliminary data.</text>
</comment>
<proteinExistence type="predicted"/>
<dbReference type="EMBL" id="JTDY01003737">
    <property type="protein sequence ID" value="KOB69071.1"/>
    <property type="molecule type" value="Genomic_DNA"/>
</dbReference>
<accession>A0A0L7L172</accession>
<evidence type="ECO:0000313" key="2">
    <source>
        <dbReference type="Proteomes" id="UP000037510"/>
    </source>
</evidence>
<protein>
    <submittedName>
        <fullName evidence="1">Sanna</fullName>
    </submittedName>
</protein>
<evidence type="ECO:0000313" key="1">
    <source>
        <dbReference type="EMBL" id="KOB69071.1"/>
    </source>
</evidence>
<dbReference type="AlphaFoldDB" id="A0A0L7L172"/>
<keyword evidence="2" id="KW-1185">Reference proteome</keyword>
<dbReference type="Proteomes" id="UP000037510">
    <property type="component" value="Unassembled WGS sequence"/>
</dbReference>
<reference evidence="1 2" key="1">
    <citation type="journal article" date="2015" name="Genome Biol. Evol.">
        <title>The genome of winter moth (Operophtera brumata) provides a genomic perspective on sexual dimorphism and phenology.</title>
        <authorList>
            <person name="Derks M.F."/>
            <person name="Smit S."/>
            <person name="Salis L."/>
            <person name="Schijlen E."/>
            <person name="Bossers A."/>
            <person name="Mateman C."/>
            <person name="Pijl A.S."/>
            <person name="de Ridder D."/>
            <person name="Groenen M.A."/>
            <person name="Visser M.E."/>
            <person name="Megens H.J."/>
        </authorList>
    </citation>
    <scope>NUCLEOTIDE SEQUENCE [LARGE SCALE GENOMIC DNA]</scope>
    <source>
        <strain evidence="1">WM2013NL</strain>
        <tissue evidence="1">Head and thorax</tissue>
    </source>
</reference>
<name>A0A0L7L172_OPEBR</name>
<gene>
    <name evidence="1" type="ORF">OBRU01_17571</name>
</gene>
<sequence length="67" mass="7190">MTDVSLALAQMIGQDSEQGLAAVSDDRLLLKTQLCSKLADLIKILAPDTGRRKSLVEGPMVMLGYVT</sequence>